<name>A0A437SSG1_9LACO</name>
<keyword evidence="2" id="KW-1185">Reference proteome</keyword>
<accession>A0A437SSG1</accession>
<reference evidence="1 2" key="1">
    <citation type="submission" date="2018-12" db="EMBL/GenBank/DDBJ databases">
        <authorList>
            <person name="Meng J."/>
        </authorList>
    </citation>
    <scope>NUCLEOTIDE SEQUENCE [LARGE SCALE GENOMIC DNA]</scope>
    <source>
        <strain evidence="1 2">HT111-2</strain>
    </source>
</reference>
<dbReference type="AlphaFoldDB" id="A0A437SSG1"/>
<dbReference type="RefSeq" id="WP_127796424.1">
    <property type="nucleotide sequence ID" value="NZ_ML136916.1"/>
</dbReference>
<comment type="caution">
    <text evidence="1">The sequence shown here is derived from an EMBL/GenBank/DDBJ whole genome shotgun (WGS) entry which is preliminary data.</text>
</comment>
<organism evidence="1 2">
    <name type="scientific">Lactobacillus xujianguonis</name>
    <dbReference type="NCBI Taxonomy" id="2495899"/>
    <lineage>
        <taxon>Bacteria</taxon>
        <taxon>Bacillati</taxon>
        <taxon>Bacillota</taxon>
        <taxon>Bacilli</taxon>
        <taxon>Lactobacillales</taxon>
        <taxon>Lactobacillaceae</taxon>
        <taxon>Lactobacillus</taxon>
    </lineage>
</organism>
<gene>
    <name evidence="1" type="ORF">EJK17_10750</name>
</gene>
<protein>
    <submittedName>
        <fullName evidence="1">Uncharacterized protein</fullName>
    </submittedName>
</protein>
<dbReference type="Proteomes" id="UP000288291">
    <property type="component" value="Unassembled WGS sequence"/>
</dbReference>
<evidence type="ECO:0000313" key="1">
    <source>
        <dbReference type="EMBL" id="RVU69876.1"/>
    </source>
</evidence>
<evidence type="ECO:0000313" key="2">
    <source>
        <dbReference type="Proteomes" id="UP000288291"/>
    </source>
</evidence>
<proteinExistence type="predicted"/>
<dbReference type="EMBL" id="RXIA01000048">
    <property type="protein sequence ID" value="RVU69876.1"/>
    <property type="molecule type" value="Genomic_DNA"/>
</dbReference>
<sequence length="153" mass="18085">MLYRLDNVSVADLSKMQTNLKHTILQIDKWDASYLWLFLNMMDLYSFSDLEGLMSSIFNHYKNDDNYTNSSLKILAGIVVKYVFICKQHDLVEVEMQKNLEFLDELSHDPAIFVEKLFGQYFKAELDHNEQLKKQLAGFLKEGNYGFYFERLN</sequence>